<evidence type="ECO:0000313" key="2">
    <source>
        <dbReference type="Proteomes" id="UP000701702"/>
    </source>
</evidence>
<sequence>MKEIDLGNRPRDERTQIASGEPLYREVATIDALTFRRLLDRVFWHPPAEVLRFEVRAIPSEQGSEYTVTAILGDQGEVWFDADAVPARWDAIATFELSWALSQLHAAQHGLDLRGFEKPGGRPGNERMPDYSSVQDPAEVARHRWNVVNRLRKAGIAWK</sequence>
<dbReference type="Proteomes" id="UP000701702">
    <property type="component" value="Unassembled WGS sequence"/>
</dbReference>
<accession>A0ABN7Y0Z3</accession>
<protein>
    <submittedName>
        <fullName evidence="1">Uncharacterized protein</fullName>
    </submittedName>
</protein>
<name>A0ABN7Y0Z3_9BURK</name>
<dbReference type="EMBL" id="CAJZAF010000003">
    <property type="protein sequence ID" value="CAG9165640.1"/>
    <property type="molecule type" value="Genomic_DNA"/>
</dbReference>
<gene>
    <name evidence="1" type="ORF">LMG23994_00766</name>
</gene>
<dbReference type="RefSeq" id="WP_223999919.1">
    <property type="nucleotide sequence ID" value="NZ_CAJZAF010000003.1"/>
</dbReference>
<proteinExistence type="predicted"/>
<reference evidence="1 2" key="1">
    <citation type="submission" date="2021-08" db="EMBL/GenBank/DDBJ databases">
        <authorList>
            <person name="Peeters C."/>
        </authorList>
    </citation>
    <scope>NUCLEOTIDE SEQUENCE [LARGE SCALE GENOMIC DNA]</scope>
    <source>
        <strain evidence="1 2">LMG 23994</strain>
    </source>
</reference>
<organism evidence="1 2">
    <name type="scientific">Cupriavidus pinatubonensis</name>
    <dbReference type="NCBI Taxonomy" id="248026"/>
    <lineage>
        <taxon>Bacteria</taxon>
        <taxon>Pseudomonadati</taxon>
        <taxon>Pseudomonadota</taxon>
        <taxon>Betaproteobacteria</taxon>
        <taxon>Burkholderiales</taxon>
        <taxon>Burkholderiaceae</taxon>
        <taxon>Cupriavidus</taxon>
    </lineage>
</organism>
<comment type="caution">
    <text evidence="1">The sequence shown here is derived from an EMBL/GenBank/DDBJ whole genome shotgun (WGS) entry which is preliminary data.</text>
</comment>
<evidence type="ECO:0000313" key="1">
    <source>
        <dbReference type="EMBL" id="CAG9165640.1"/>
    </source>
</evidence>
<keyword evidence="2" id="KW-1185">Reference proteome</keyword>